<dbReference type="SMART" id="SM00355">
    <property type="entry name" value="ZnF_C2H2"/>
    <property type="match status" value="5"/>
</dbReference>
<gene>
    <name evidence="9" type="primary">NCL1_16314</name>
    <name evidence="9" type="ORF">NPIL_583031</name>
</gene>
<dbReference type="GO" id="GO:0000978">
    <property type="term" value="F:RNA polymerase II cis-regulatory region sequence-specific DNA binding"/>
    <property type="evidence" value="ECO:0007669"/>
    <property type="project" value="TreeGrafter"/>
</dbReference>
<evidence type="ECO:0000259" key="8">
    <source>
        <dbReference type="PROSITE" id="PS00028"/>
    </source>
</evidence>
<keyword evidence="6" id="KW-0804">Transcription</keyword>
<name>A0A8X6TVR9_NEPPI</name>
<evidence type="ECO:0000256" key="1">
    <source>
        <dbReference type="ARBA" id="ARBA00004123"/>
    </source>
</evidence>
<feature type="compositionally biased region" description="Low complexity" evidence="7">
    <location>
        <begin position="247"/>
        <end position="304"/>
    </location>
</feature>
<dbReference type="OrthoDB" id="6417226at2759"/>
<dbReference type="InterPro" id="IPR013087">
    <property type="entry name" value="Znf_C2H2_type"/>
</dbReference>
<evidence type="ECO:0000256" key="4">
    <source>
        <dbReference type="ARBA" id="ARBA00022833"/>
    </source>
</evidence>
<comment type="subcellular location">
    <subcellularLocation>
        <location evidence="1">Nucleus</location>
    </subcellularLocation>
</comment>
<evidence type="ECO:0000256" key="5">
    <source>
        <dbReference type="ARBA" id="ARBA00023015"/>
    </source>
</evidence>
<dbReference type="PANTHER" id="PTHR45891:SF3">
    <property type="entry name" value="ZINC FINGER PROTEIN 2"/>
    <property type="match status" value="1"/>
</dbReference>
<evidence type="ECO:0000313" key="9">
    <source>
        <dbReference type="EMBL" id="GFT61814.1"/>
    </source>
</evidence>
<dbReference type="InterPro" id="IPR003604">
    <property type="entry name" value="Matrin/U1-like-C_Znf_C2H2"/>
</dbReference>
<dbReference type="SMART" id="SM00451">
    <property type="entry name" value="ZnF_U1"/>
    <property type="match status" value="2"/>
</dbReference>
<dbReference type="Proteomes" id="UP000887013">
    <property type="component" value="Unassembled WGS sequence"/>
</dbReference>
<dbReference type="AlphaFoldDB" id="A0A8X6TVR9"/>
<reference evidence="9" key="1">
    <citation type="submission" date="2020-08" db="EMBL/GenBank/DDBJ databases">
        <title>Multicomponent nature underlies the extraordinary mechanical properties of spider dragline silk.</title>
        <authorList>
            <person name="Kono N."/>
            <person name="Nakamura H."/>
            <person name="Mori M."/>
            <person name="Yoshida Y."/>
            <person name="Ohtoshi R."/>
            <person name="Malay A.D."/>
            <person name="Moran D.A.P."/>
            <person name="Tomita M."/>
            <person name="Numata K."/>
            <person name="Arakawa K."/>
        </authorList>
    </citation>
    <scope>NUCLEOTIDE SEQUENCE</scope>
</reference>
<evidence type="ECO:0000256" key="3">
    <source>
        <dbReference type="ARBA" id="ARBA00022737"/>
    </source>
</evidence>
<keyword evidence="10" id="KW-1185">Reference proteome</keyword>
<dbReference type="PANTHER" id="PTHR45891">
    <property type="entry name" value="ZINC FINGER HOMEOBOX PROTEIN"/>
    <property type="match status" value="1"/>
</dbReference>
<dbReference type="GO" id="GO:0000981">
    <property type="term" value="F:DNA-binding transcription factor activity, RNA polymerase II-specific"/>
    <property type="evidence" value="ECO:0007669"/>
    <property type="project" value="TreeGrafter"/>
</dbReference>
<sequence>MYGQSESKLNEERFDLESSHMQKLISSETRGDKSAFLLEVSNFTTPIIDFSNGAPSVAESTNKNVDGASSTVTPVSTIQYCDSMEIPGNNQLGPFDLSGKKPSAVSLTFNNPDMPIRYSGENPTEILTKKQYSEECISHSNDSKHISFPVVDQNQQVRDKLGKTELNLNKNNLYTSIYLNDLYRQCSSISNDCEQTSMLKEKDSESSQGRNLNTVSNYPMDKLCETIVYKPIPLRMSVQTERAAPRHSSSALWHPSSSPRLPSSSPRLSSSSPRPSSSSPMLSSSSPRFPSVAASDSSTFPISSKKSKKSTKKQSSKMLKCNSCGFVTKSDTYLIQHHYETGHPINYLMPSSGNTNSPVSCIQTPTNTTIFNHTLGQGSNTSVILGGNTMMSGNLCNSPIPQMKEMTAEGINLNVSGASLSKYSLETDTKTPSISSAPPQLPLSGSENYLDDTAANNPTDSVRSQLTGHQTNLVHSKLLENTAKNAIKVFGCYVCKNFCTDSLQDLTRHVNTDRSKPDDSMMTLDGALYSCKLCRFRSHEPIMVEIHCEGEEHLKRLNHSNHIKEGDSNSYSTHLMFPETSSTVCLVCNICSFYSDSLHSFQIHSVDSKHSYNVQLYRFLDSFENEKVNYVCKSCNLGAVSSKELFLHAISKEHKATERRLLDAYGTIETGGIYIIRESRRLDNELTESTTSSTNRISEQSPKEMNKPATSSTCQNDTREDNSTRNKDAPEHINCMDFVPGQINMPKRTIFCPLCSTEFPNQFDFLVHYKEFHDKGENSRKSLKKETISEQLSLPWKQIRETLIDTKIAPQSNQNSQTVITDNTYSSKTNKDLSEHISSIKNSKMAVDSSETAKNYFDRTMTLADCLKEPNSYLKTETHKLESVNKNTNSQNLIPNNDTSCVPLSASDVYFKRDFDSQSSELEVD</sequence>
<keyword evidence="4" id="KW-0862">Zinc</keyword>
<protein>
    <submittedName>
        <fullName evidence="9">Zinc finger homeobox protein 4</fullName>
    </submittedName>
</protein>
<keyword evidence="5" id="KW-0805">Transcription regulation</keyword>
<organism evidence="9 10">
    <name type="scientific">Nephila pilipes</name>
    <name type="common">Giant wood spider</name>
    <name type="synonym">Nephila maculata</name>
    <dbReference type="NCBI Taxonomy" id="299642"/>
    <lineage>
        <taxon>Eukaryota</taxon>
        <taxon>Metazoa</taxon>
        <taxon>Ecdysozoa</taxon>
        <taxon>Arthropoda</taxon>
        <taxon>Chelicerata</taxon>
        <taxon>Arachnida</taxon>
        <taxon>Araneae</taxon>
        <taxon>Araneomorphae</taxon>
        <taxon>Entelegynae</taxon>
        <taxon>Araneoidea</taxon>
        <taxon>Nephilidae</taxon>
        <taxon>Nephila</taxon>
    </lineage>
</organism>
<evidence type="ECO:0000256" key="6">
    <source>
        <dbReference type="ARBA" id="ARBA00023163"/>
    </source>
</evidence>
<feature type="compositionally biased region" description="Basic and acidic residues" evidence="7">
    <location>
        <begin position="717"/>
        <end position="730"/>
    </location>
</feature>
<dbReference type="GO" id="GO:0008270">
    <property type="term" value="F:zinc ion binding"/>
    <property type="evidence" value="ECO:0007669"/>
    <property type="project" value="InterPro"/>
</dbReference>
<dbReference type="GO" id="GO:0005634">
    <property type="term" value="C:nucleus"/>
    <property type="evidence" value="ECO:0007669"/>
    <property type="project" value="UniProtKB-SubCell"/>
</dbReference>
<feature type="compositionally biased region" description="Polar residues" evidence="7">
    <location>
        <begin position="428"/>
        <end position="447"/>
    </location>
</feature>
<evidence type="ECO:0000256" key="7">
    <source>
        <dbReference type="SAM" id="MobiDB-lite"/>
    </source>
</evidence>
<feature type="region of interest" description="Disordered" evidence="7">
    <location>
        <begin position="428"/>
        <end position="460"/>
    </location>
</feature>
<dbReference type="PROSITE" id="PS00028">
    <property type="entry name" value="ZINC_FINGER_C2H2_1"/>
    <property type="match status" value="1"/>
</dbReference>
<feature type="domain" description="C2H2-type" evidence="8">
    <location>
        <begin position="752"/>
        <end position="773"/>
    </location>
</feature>
<keyword evidence="2" id="KW-0479">Metal-binding</keyword>
<feature type="region of interest" description="Disordered" evidence="7">
    <location>
        <begin position="197"/>
        <end position="216"/>
    </location>
</feature>
<comment type="caution">
    <text evidence="9">The sequence shown here is derived from an EMBL/GenBank/DDBJ whole genome shotgun (WGS) entry which is preliminary data.</text>
</comment>
<evidence type="ECO:0000256" key="2">
    <source>
        <dbReference type="ARBA" id="ARBA00022723"/>
    </source>
</evidence>
<feature type="compositionally biased region" description="Polar residues" evidence="7">
    <location>
        <begin position="206"/>
        <end position="216"/>
    </location>
</feature>
<keyword evidence="9" id="KW-0238">DNA-binding</keyword>
<dbReference type="EMBL" id="BMAW01019133">
    <property type="protein sequence ID" value="GFT61814.1"/>
    <property type="molecule type" value="Genomic_DNA"/>
</dbReference>
<accession>A0A8X6TVR9</accession>
<dbReference type="InterPro" id="IPR051968">
    <property type="entry name" value="ZnFinger_Homeobox_TR"/>
</dbReference>
<keyword evidence="3" id="KW-0677">Repeat</keyword>
<keyword evidence="9" id="KW-0371">Homeobox</keyword>
<feature type="region of interest" description="Disordered" evidence="7">
    <location>
        <begin position="685"/>
        <end position="730"/>
    </location>
</feature>
<proteinExistence type="predicted"/>
<evidence type="ECO:0000313" key="10">
    <source>
        <dbReference type="Proteomes" id="UP000887013"/>
    </source>
</evidence>
<feature type="compositionally biased region" description="Basic residues" evidence="7">
    <location>
        <begin position="305"/>
        <end position="314"/>
    </location>
</feature>
<feature type="region of interest" description="Disordered" evidence="7">
    <location>
        <begin position="240"/>
        <end position="314"/>
    </location>
</feature>